<dbReference type="Proteomes" id="UP001202328">
    <property type="component" value="Unassembled WGS sequence"/>
</dbReference>
<dbReference type="Pfam" id="PF19031">
    <property type="entry name" value="Intu_longin_1"/>
    <property type="match status" value="1"/>
</dbReference>
<evidence type="ECO:0000313" key="4">
    <source>
        <dbReference type="Proteomes" id="UP001202328"/>
    </source>
</evidence>
<comment type="caution">
    <text evidence="3">The sequence shown here is derived from an EMBL/GenBank/DDBJ whole genome shotgun (WGS) entry which is preliminary data.</text>
</comment>
<proteinExistence type="inferred from homology"/>
<comment type="similarity">
    <text evidence="1">Belongs to the CCZ1 family.</text>
</comment>
<dbReference type="GO" id="GO:0016192">
    <property type="term" value="P:vesicle-mediated transport"/>
    <property type="evidence" value="ECO:0007669"/>
    <property type="project" value="InterPro"/>
</dbReference>
<accession>A0AAD4SFR7</accession>
<feature type="domain" description="CCZ1/INTU/HSP4 first Longin" evidence="2">
    <location>
        <begin position="23"/>
        <end position="133"/>
    </location>
</feature>
<dbReference type="PANTHER" id="PTHR13056">
    <property type="entry name" value="VACUOLAR FUSION PROTEIN CCZ1 HOMOLOG-RELATED"/>
    <property type="match status" value="1"/>
</dbReference>
<evidence type="ECO:0000313" key="3">
    <source>
        <dbReference type="EMBL" id="KAI3904690.1"/>
    </source>
</evidence>
<protein>
    <recommendedName>
        <fullName evidence="2">CCZ1/INTU/HSP4 first Longin domain-containing protein</fullName>
    </recommendedName>
</protein>
<name>A0AAD4SFR7_9MAGN</name>
<dbReference type="GO" id="GO:0035658">
    <property type="term" value="C:Mon1-Ccz1 complex"/>
    <property type="evidence" value="ECO:0007669"/>
    <property type="project" value="InterPro"/>
</dbReference>
<dbReference type="PANTHER" id="PTHR13056:SF0">
    <property type="entry name" value="VACUOLAR FUSION PROTEIN CCZ1 HOMOLOG-RELATED"/>
    <property type="match status" value="1"/>
</dbReference>
<dbReference type="InterPro" id="IPR043987">
    <property type="entry name" value="CCZ1/INTU/HSP4_longin_1"/>
</dbReference>
<gene>
    <name evidence="3" type="ORF">MKW98_014870</name>
</gene>
<dbReference type="InterPro" id="IPR013176">
    <property type="entry name" value="Ccz1"/>
</dbReference>
<sequence length="522" mass="58843">LLTSRGFYMGLSSTMPVSEGVRFCIFDLKRGQHEGQELDKVLFFYPTDCPFTTQLSVIGLSEGLITFTRIFSPEAACEVIEAERHSHVFHEAEADIWMVMVVEKNKEAEAIWRIDALQRVLKEVHSLFVMFHGSVRSLLEKEPSGGLVRSHLYFFITDYLTDFLSGKKLQLPFFRDCLKERGTVQMLTVGRDAAIDVESLVKVLESSCPGSSSCNSLIMFQDLLVSTTLSPDDTLNLFTYAVLRLTPRVLNAGTNSWSYLRKSNTASHVTGSILGNFSYPAEDIYGSHDTSPVGNGQRYHVPRPLQRGKWSKGKDGFLVADIWGTEMGQVSPATANVWLQQMEERMYLCIYQHKNLTVILLIPYSSMMNGDQGLSIVRQQILENAAVKIIKVEEKLTRGWGGENAYHVAGYRYLLFDSDRNISRASPPVKVTTLMKDSLLALSKLREEVDLEKHRAKQDAPGRENDLEICIRAKNNAWVIARVTRGKELYMVLEKANETLLYATDAVDKFSNRYCDGALSLD</sequence>
<dbReference type="EMBL" id="JAJJMB010011095">
    <property type="protein sequence ID" value="KAI3904690.1"/>
    <property type="molecule type" value="Genomic_DNA"/>
</dbReference>
<feature type="non-terminal residue" evidence="3">
    <location>
        <position position="522"/>
    </location>
</feature>
<reference evidence="3" key="1">
    <citation type="submission" date="2022-04" db="EMBL/GenBank/DDBJ databases">
        <title>A functionally conserved STORR gene fusion in Papaver species that diverged 16.8 million years ago.</title>
        <authorList>
            <person name="Catania T."/>
        </authorList>
    </citation>
    <scope>NUCLEOTIDE SEQUENCE</scope>
    <source>
        <strain evidence="3">S-188037</strain>
    </source>
</reference>
<dbReference type="AlphaFoldDB" id="A0AAD4SFR7"/>
<evidence type="ECO:0000259" key="2">
    <source>
        <dbReference type="Pfam" id="PF19031"/>
    </source>
</evidence>
<organism evidence="3 4">
    <name type="scientific">Papaver atlanticum</name>
    <dbReference type="NCBI Taxonomy" id="357466"/>
    <lineage>
        <taxon>Eukaryota</taxon>
        <taxon>Viridiplantae</taxon>
        <taxon>Streptophyta</taxon>
        <taxon>Embryophyta</taxon>
        <taxon>Tracheophyta</taxon>
        <taxon>Spermatophyta</taxon>
        <taxon>Magnoliopsida</taxon>
        <taxon>Ranunculales</taxon>
        <taxon>Papaveraceae</taxon>
        <taxon>Papaveroideae</taxon>
        <taxon>Papaver</taxon>
    </lineage>
</organism>
<keyword evidence="4" id="KW-1185">Reference proteome</keyword>
<evidence type="ECO:0000256" key="1">
    <source>
        <dbReference type="ARBA" id="ARBA00005352"/>
    </source>
</evidence>